<reference evidence="1 2" key="1">
    <citation type="journal article" date="2014" name="PLoS Genet.">
        <title>Phylogenetically driven sequencing of extremely halophilic archaea reveals strategies for static and dynamic osmo-response.</title>
        <authorList>
            <person name="Becker E.A."/>
            <person name="Seitzer P.M."/>
            <person name="Tritt A."/>
            <person name="Larsen D."/>
            <person name="Krusor M."/>
            <person name="Yao A.I."/>
            <person name="Wu D."/>
            <person name="Madern D."/>
            <person name="Eisen J.A."/>
            <person name="Darling A.E."/>
            <person name="Facciotti M.T."/>
        </authorList>
    </citation>
    <scope>NUCLEOTIDE SEQUENCE [LARGE SCALE GENOMIC DNA]</scope>
    <source>
        <strain evidence="1 2">JCM 13552</strain>
    </source>
</reference>
<accession>M0N5N1</accession>
<gene>
    <name evidence="1" type="ORF">C451_12949</name>
</gene>
<organism evidence="1 2">
    <name type="scientific">Halococcus thailandensis JCM 13552</name>
    <dbReference type="NCBI Taxonomy" id="1227457"/>
    <lineage>
        <taxon>Archaea</taxon>
        <taxon>Methanobacteriati</taxon>
        <taxon>Methanobacteriota</taxon>
        <taxon>Stenosarchaea group</taxon>
        <taxon>Halobacteria</taxon>
        <taxon>Halobacteriales</taxon>
        <taxon>Halococcaceae</taxon>
        <taxon>Halococcus</taxon>
    </lineage>
</organism>
<protein>
    <submittedName>
        <fullName evidence="1">Uncharacterized protein</fullName>
    </submittedName>
</protein>
<proteinExistence type="predicted"/>
<dbReference type="Proteomes" id="UP000011680">
    <property type="component" value="Unassembled WGS sequence"/>
</dbReference>
<dbReference type="OrthoDB" id="275682at2157"/>
<dbReference type="EMBL" id="AOMF01000161">
    <property type="protein sequence ID" value="EMA51985.1"/>
    <property type="molecule type" value="Genomic_DNA"/>
</dbReference>
<sequence>MDPDITFRPSAAEKIVEKFGKTVDDEGYIVDKETQERVESNLGNEISIDNFGGVGKGSQVFLEKDYVSVAEFIESKEKQD</sequence>
<dbReference type="AlphaFoldDB" id="M0N5N1"/>
<dbReference type="eggNOG" id="arCOG13155">
    <property type="taxonomic scope" value="Archaea"/>
</dbReference>
<name>M0N5N1_9EURY</name>
<dbReference type="RefSeq" id="WP_007741113.1">
    <property type="nucleotide sequence ID" value="NZ_AOMF01000161.1"/>
</dbReference>
<evidence type="ECO:0000313" key="1">
    <source>
        <dbReference type="EMBL" id="EMA51985.1"/>
    </source>
</evidence>
<comment type="caution">
    <text evidence="1">The sequence shown here is derived from an EMBL/GenBank/DDBJ whole genome shotgun (WGS) entry which is preliminary data.</text>
</comment>
<keyword evidence="2" id="KW-1185">Reference proteome</keyword>
<evidence type="ECO:0000313" key="2">
    <source>
        <dbReference type="Proteomes" id="UP000011680"/>
    </source>
</evidence>